<sequence>MAKVAVIGCTHAGVFATRSILQAHPDWQVHVFERNDTVSFLSCGIALWIGDHVSDPQKMFYSSPAALEGEGAHVHMKTNVTSANAKTKHVCWEDLTTHETFEDDFDYLVVTTGSKPVVPHLPGIDSKKVLLCKNWDNAKQIKEACKDAKSVVVIGAGYIGAELAEQLSETNHDVVLVDGFSRVLAKNFDKEITDQIEKAYVDHGVTLALGQNVTSFEETNDGICVHTEKGSYTADCAILGVGFLPRTDLFDGQLDMIKNGAIRVDNYMRTSVPGVFAAGDSATITFNPTCKEDYIPLATNAVRQALVIGPNLVQPTVAYAGTQATSAVQLYEYSMSATGLTKEGGKVRGLELESTTVQENYRPEFMLSTEPVWATLVWDPRTREIKGAQFFSTHDDVAQAANVVSVAIANHMTIDQLASVDLLFQPNFTNPVNYIGSVAMKAAAQA</sequence>
<dbReference type="InterPro" id="IPR004099">
    <property type="entry name" value="Pyr_nucl-diS_OxRdtase_dimer"/>
</dbReference>
<dbReference type="Pfam" id="PF02852">
    <property type="entry name" value="Pyr_redox_dim"/>
    <property type="match status" value="1"/>
</dbReference>
<evidence type="ECO:0000256" key="4">
    <source>
        <dbReference type="ARBA" id="ARBA00022827"/>
    </source>
</evidence>
<protein>
    <submittedName>
        <fullName evidence="9">Pyridine nucleotide-disulfide oxidoreductase</fullName>
    </submittedName>
</protein>
<accession>A0ABN0B034</accession>
<dbReference type="InterPro" id="IPR023753">
    <property type="entry name" value="FAD/NAD-binding_dom"/>
</dbReference>
<dbReference type="Pfam" id="PF07992">
    <property type="entry name" value="Pyr_redox_2"/>
    <property type="match status" value="1"/>
</dbReference>
<keyword evidence="10" id="KW-1185">Reference proteome</keyword>
<dbReference type="InterPro" id="IPR050260">
    <property type="entry name" value="FAD-bd_OxRdtase"/>
</dbReference>
<dbReference type="Proteomes" id="UP000004431">
    <property type="component" value="Unassembled WGS sequence"/>
</dbReference>
<name>A0ABN0B034_9ACTN</name>
<evidence type="ECO:0000256" key="1">
    <source>
        <dbReference type="ARBA" id="ARBA00001974"/>
    </source>
</evidence>
<dbReference type="PRINTS" id="PR00469">
    <property type="entry name" value="PNDRDTASEII"/>
</dbReference>
<dbReference type="RefSeq" id="WP_006304161.1">
    <property type="nucleotide sequence ID" value="NZ_AEDQ01000018.1"/>
</dbReference>
<feature type="domain" description="Pyridine nucleotide-disulphide oxidoreductase dimerisation" evidence="7">
    <location>
        <begin position="331"/>
        <end position="429"/>
    </location>
</feature>
<dbReference type="PANTHER" id="PTHR43429">
    <property type="entry name" value="PYRIDINE NUCLEOTIDE-DISULFIDE OXIDOREDUCTASE DOMAIN-CONTAINING"/>
    <property type="match status" value="1"/>
</dbReference>
<dbReference type="InterPro" id="IPR036188">
    <property type="entry name" value="FAD/NAD-bd_sf"/>
</dbReference>
<keyword evidence="6" id="KW-0676">Redox-active center</keyword>
<evidence type="ECO:0000313" key="10">
    <source>
        <dbReference type="Proteomes" id="UP000004431"/>
    </source>
</evidence>
<dbReference type="InterPro" id="IPR016156">
    <property type="entry name" value="FAD/NAD-linked_Rdtase_dimer_sf"/>
</dbReference>
<feature type="domain" description="FAD/NAD(P)-binding" evidence="8">
    <location>
        <begin position="3"/>
        <end position="305"/>
    </location>
</feature>
<dbReference type="PANTHER" id="PTHR43429:SF1">
    <property type="entry name" value="NAD(P)H SULFUR OXIDOREDUCTASE (COA-DEPENDENT)"/>
    <property type="match status" value="1"/>
</dbReference>
<evidence type="ECO:0000259" key="8">
    <source>
        <dbReference type="Pfam" id="PF07992"/>
    </source>
</evidence>
<evidence type="ECO:0000313" key="9">
    <source>
        <dbReference type="EMBL" id="EFL44145.1"/>
    </source>
</evidence>
<keyword evidence="3" id="KW-0285">Flavoprotein</keyword>
<keyword evidence="5" id="KW-0560">Oxidoreductase</keyword>
<proteinExistence type="inferred from homology"/>
<evidence type="ECO:0000256" key="2">
    <source>
        <dbReference type="ARBA" id="ARBA00009130"/>
    </source>
</evidence>
<dbReference type="EMBL" id="AEDQ01000018">
    <property type="protein sequence ID" value="EFL44145.1"/>
    <property type="molecule type" value="Genomic_DNA"/>
</dbReference>
<keyword evidence="4" id="KW-0274">FAD</keyword>
<evidence type="ECO:0000256" key="5">
    <source>
        <dbReference type="ARBA" id="ARBA00023002"/>
    </source>
</evidence>
<dbReference type="Gene3D" id="3.50.50.60">
    <property type="entry name" value="FAD/NAD(P)-binding domain"/>
    <property type="match status" value="2"/>
</dbReference>
<evidence type="ECO:0000256" key="3">
    <source>
        <dbReference type="ARBA" id="ARBA00022630"/>
    </source>
</evidence>
<dbReference type="PRINTS" id="PR00368">
    <property type="entry name" value="FADPNR"/>
</dbReference>
<comment type="cofactor">
    <cofactor evidence="1">
        <name>FAD</name>
        <dbReference type="ChEBI" id="CHEBI:57692"/>
    </cofactor>
</comment>
<organism evidence="9 10">
    <name type="scientific">Fannyhessea vaginae PB189-T1-4</name>
    <dbReference type="NCBI Taxonomy" id="866774"/>
    <lineage>
        <taxon>Bacteria</taxon>
        <taxon>Bacillati</taxon>
        <taxon>Actinomycetota</taxon>
        <taxon>Coriobacteriia</taxon>
        <taxon>Coriobacteriales</taxon>
        <taxon>Atopobiaceae</taxon>
        <taxon>Fannyhessea</taxon>
    </lineage>
</organism>
<gene>
    <name evidence="9" type="ORF">HMPREF9248_0314</name>
</gene>
<evidence type="ECO:0000256" key="6">
    <source>
        <dbReference type="ARBA" id="ARBA00023284"/>
    </source>
</evidence>
<evidence type="ECO:0000259" key="7">
    <source>
        <dbReference type="Pfam" id="PF02852"/>
    </source>
</evidence>
<comment type="caution">
    <text evidence="9">The sequence shown here is derived from an EMBL/GenBank/DDBJ whole genome shotgun (WGS) entry which is preliminary data.</text>
</comment>
<comment type="similarity">
    <text evidence="2">Belongs to the class-III pyridine nucleotide-disulfide oxidoreductase family.</text>
</comment>
<dbReference type="SUPFAM" id="SSF55424">
    <property type="entry name" value="FAD/NAD-linked reductases, dimerisation (C-terminal) domain"/>
    <property type="match status" value="1"/>
</dbReference>
<reference evidence="9 10" key="1">
    <citation type="submission" date="2010-08" db="EMBL/GenBank/DDBJ databases">
        <authorList>
            <person name="Durkin A.S."/>
            <person name="Madupu R."/>
            <person name="Torralba M."/>
            <person name="Gillis M."/>
            <person name="Methe B."/>
            <person name="Sutton G."/>
            <person name="Nelson K.E."/>
        </authorList>
    </citation>
    <scope>NUCLEOTIDE SEQUENCE [LARGE SCALE GENOMIC DNA]</scope>
    <source>
        <strain evidence="9 10">PB189-T1-4</strain>
    </source>
</reference>
<dbReference type="SUPFAM" id="SSF51905">
    <property type="entry name" value="FAD/NAD(P)-binding domain"/>
    <property type="match status" value="1"/>
</dbReference>